<proteinExistence type="inferred from homology"/>
<dbReference type="PANTHER" id="PTHR36108:SF13">
    <property type="entry name" value="COLOSSIN-B-RELATED"/>
    <property type="match status" value="1"/>
</dbReference>
<dbReference type="InterPro" id="IPR041033">
    <property type="entry name" value="SpaA_PFL_dom_1"/>
</dbReference>
<feature type="non-terminal residue" evidence="5">
    <location>
        <position position="350"/>
    </location>
</feature>
<evidence type="ECO:0000259" key="4">
    <source>
        <dbReference type="Pfam" id="PF17802"/>
    </source>
</evidence>
<feature type="domain" description="SpaA-like prealbumin fold" evidence="4">
    <location>
        <begin position="252"/>
        <end position="328"/>
    </location>
</feature>
<evidence type="ECO:0000256" key="1">
    <source>
        <dbReference type="ARBA" id="ARBA00007257"/>
    </source>
</evidence>
<reference evidence="5 6" key="1">
    <citation type="submission" date="2018-08" db="EMBL/GenBank/DDBJ databases">
        <title>A genome reference for cultivated species of the human gut microbiota.</title>
        <authorList>
            <person name="Zou Y."/>
            <person name="Xue W."/>
            <person name="Luo G."/>
        </authorList>
    </citation>
    <scope>NUCLEOTIDE SEQUENCE [LARGE SCALE GENOMIC DNA]</scope>
    <source>
        <strain evidence="5 6">AF17-27</strain>
    </source>
</reference>
<feature type="non-terminal residue" evidence="5">
    <location>
        <position position="1"/>
    </location>
</feature>
<name>A0A412RDM0_9FIRM</name>
<accession>A0A412RDM0</accession>
<dbReference type="RefSeq" id="WP_306767796.1">
    <property type="nucleotide sequence ID" value="NZ_QRXR01000091.1"/>
</dbReference>
<dbReference type="Pfam" id="PF17802">
    <property type="entry name" value="SpaA"/>
    <property type="match status" value="3"/>
</dbReference>
<dbReference type="SUPFAM" id="SSF49478">
    <property type="entry name" value="Cna protein B-type domain"/>
    <property type="match status" value="1"/>
</dbReference>
<comment type="similarity">
    <text evidence="1">Belongs to the serine-aspartate repeat-containing protein (SDr) family.</text>
</comment>
<keyword evidence="2" id="KW-0964">Secreted</keyword>
<dbReference type="EMBL" id="QRXR01000091">
    <property type="protein sequence ID" value="RGU16246.1"/>
    <property type="molecule type" value="Genomic_DNA"/>
</dbReference>
<sequence length="350" mass="39047">YVDDKTPVIKESLTFSDDRQKLDMSVTKLDEEDNTPIAGAVFGLYADEDIKNVDGKVIIEKGTLLEKTTSDENGKIAFVKDYPFAKYVARELVKPAGYVTNEEAVNFDTKYQGQDVKTAVYNSEYKNTPTTFEFTKTDITSGAELTGATLTVLDKDGNVVDTWTSDAKEAHVIKRLVVGETYTLREEFAPYGYLKATDIQFTVEDTGKVQHVEMKDEVPTGSIVINKDGEFVTDTTLMKGYWYDFIFNFFKDSLAGVTFDVYAKEDIVSADGLDTVYHKAGDKVATIVTNDKGIARVDDLPLGKYYLVETKTIDGFVLDDTPIEADLSYIDQNTKVVFAGMDVTNERQKV</sequence>
<comment type="caution">
    <text evidence="5">The sequence shown here is derived from an EMBL/GenBank/DDBJ whole genome shotgun (WGS) entry which is preliminary data.</text>
</comment>
<evidence type="ECO:0000256" key="2">
    <source>
        <dbReference type="ARBA" id="ARBA00022525"/>
    </source>
</evidence>
<dbReference type="InterPro" id="IPR013783">
    <property type="entry name" value="Ig-like_fold"/>
</dbReference>
<dbReference type="AlphaFoldDB" id="A0A412RDM0"/>
<organism evidence="5 6">
    <name type="scientific">Agathobacter rectalis</name>
    <dbReference type="NCBI Taxonomy" id="39491"/>
    <lineage>
        <taxon>Bacteria</taxon>
        <taxon>Bacillati</taxon>
        <taxon>Bacillota</taxon>
        <taxon>Clostridia</taxon>
        <taxon>Lachnospirales</taxon>
        <taxon>Lachnospiraceae</taxon>
        <taxon>Agathobacter</taxon>
    </lineage>
</organism>
<dbReference type="PANTHER" id="PTHR36108">
    <property type="entry name" value="COLOSSIN-B-RELATED"/>
    <property type="match status" value="1"/>
</dbReference>
<feature type="domain" description="SpaA-like prealbumin fold" evidence="4">
    <location>
        <begin position="24"/>
        <end position="122"/>
    </location>
</feature>
<evidence type="ECO:0000313" key="6">
    <source>
        <dbReference type="Proteomes" id="UP000283765"/>
    </source>
</evidence>
<keyword evidence="3" id="KW-0732">Signal</keyword>
<evidence type="ECO:0000256" key="3">
    <source>
        <dbReference type="ARBA" id="ARBA00022729"/>
    </source>
</evidence>
<gene>
    <name evidence="5" type="ORF">DWW89_17565</name>
</gene>
<protein>
    <submittedName>
        <fullName evidence="5">Cell wall anchor protein</fullName>
    </submittedName>
</protein>
<evidence type="ECO:0000313" key="5">
    <source>
        <dbReference type="EMBL" id="RGU16246.1"/>
    </source>
</evidence>
<dbReference type="Proteomes" id="UP000283765">
    <property type="component" value="Unassembled WGS sequence"/>
</dbReference>
<dbReference type="Gene3D" id="2.60.40.10">
    <property type="entry name" value="Immunoglobulins"/>
    <property type="match status" value="3"/>
</dbReference>
<feature type="domain" description="SpaA-like prealbumin fold" evidence="4">
    <location>
        <begin position="131"/>
        <end position="217"/>
    </location>
</feature>